<reference evidence="2 3" key="1">
    <citation type="journal article" date="2019" name="Int. J. Syst. Evol. Microbiol.">
        <title>The Global Catalogue of Microorganisms (GCM) 10K type strain sequencing project: providing services to taxonomists for standard genome sequencing and annotation.</title>
        <authorList>
            <consortium name="The Broad Institute Genomics Platform"/>
            <consortium name="The Broad Institute Genome Sequencing Center for Infectious Disease"/>
            <person name="Wu L."/>
            <person name="Ma J."/>
        </authorList>
    </citation>
    <scope>NUCLEOTIDE SEQUENCE [LARGE SCALE GENOMIC DNA]</scope>
    <source>
        <strain evidence="2 3">CGMCC 1.12562</strain>
    </source>
</reference>
<protein>
    <submittedName>
        <fullName evidence="2">Uncharacterized protein</fullName>
    </submittedName>
</protein>
<sequence>MSPERRYVLTVAVGVAAFALALALEAHATVVVATGVVYATAAYLTADHPDLLWGREGQQNGGVVAGASAVGMLGLVGADVSSGVVVLALGLLYFGFAAGASYARDAE</sequence>
<proteinExistence type="predicted"/>
<name>A0ABD5NF59_9EURY</name>
<keyword evidence="1" id="KW-1133">Transmembrane helix</keyword>
<dbReference type="Proteomes" id="UP001595660">
    <property type="component" value="Unassembled WGS sequence"/>
</dbReference>
<keyword evidence="3" id="KW-1185">Reference proteome</keyword>
<accession>A0ABD5NF59</accession>
<gene>
    <name evidence="2" type="ORF">ACFOKC_07200</name>
</gene>
<keyword evidence="1" id="KW-0812">Transmembrane</keyword>
<dbReference type="GeneID" id="69116562"/>
<dbReference type="EMBL" id="JBHRWN010000002">
    <property type="protein sequence ID" value="MFC3477508.1"/>
    <property type="molecule type" value="Genomic_DNA"/>
</dbReference>
<evidence type="ECO:0000256" key="1">
    <source>
        <dbReference type="SAM" id="Phobius"/>
    </source>
</evidence>
<evidence type="ECO:0000313" key="2">
    <source>
        <dbReference type="EMBL" id="MFC3477508.1"/>
    </source>
</evidence>
<dbReference type="RefSeq" id="WP_232571367.1">
    <property type="nucleotide sequence ID" value="NZ_CP089466.1"/>
</dbReference>
<evidence type="ECO:0000313" key="3">
    <source>
        <dbReference type="Proteomes" id="UP001595660"/>
    </source>
</evidence>
<organism evidence="2 3">
    <name type="scientific">Halobacterium litoreum</name>
    <dbReference type="NCBI Taxonomy" id="2039234"/>
    <lineage>
        <taxon>Archaea</taxon>
        <taxon>Methanobacteriati</taxon>
        <taxon>Methanobacteriota</taxon>
        <taxon>Stenosarchaea group</taxon>
        <taxon>Halobacteria</taxon>
        <taxon>Halobacteriales</taxon>
        <taxon>Halobacteriaceae</taxon>
        <taxon>Halobacterium</taxon>
    </lineage>
</organism>
<dbReference type="AlphaFoldDB" id="A0ABD5NF59"/>
<feature type="transmembrane region" description="Helical" evidence="1">
    <location>
        <begin position="80"/>
        <end position="103"/>
    </location>
</feature>
<keyword evidence="1" id="KW-0472">Membrane</keyword>
<comment type="caution">
    <text evidence="2">The sequence shown here is derived from an EMBL/GenBank/DDBJ whole genome shotgun (WGS) entry which is preliminary data.</text>
</comment>